<evidence type="ECO:0000259" key="15">
    <source>
        <dbReference type="Pfam" id="PF00294"/>
    </source>
</evidence>
<dbReference type="EMBL" id="OANU01000028">
    <property type="protein sequence ID" value="SNX48503.1"/>
    <property type="molecule type" value="Genomic_DNA"/>
</dbReference>
<proteinExistence type="inferred from homology"/>
<evidence type="ECO:0000256" key="13">
    <source>
        <dbReference type="ARBA" id="ARBA00075711"/>
    </source>
</evidence>
<dbReference type="GO" id="GO:0006974">
    <property type="term" value="P:DNA damage response"/>
    <property type="evidence" value="ECO:0007669"/>
    <property type="project" value="TreeGrafter"/>
</dbReference>
<dbReference type="InterPro" id="IPR050306">
    <property type="entry name" value="PfkB_Carbo_kinase"/>
</dbReference>
<dbReference type="GO" id="GO:0008673">
    <property type="term" value="F:2-dehydro-3-deoxygluconokinase activity"/>
    <property type="evidence" value="ECO:0007669"/>
    <property type="project" value="UniProtKB-EC"/>
</dbReference>
<evidence type="ECO:0000256" key="7">
    <source>
        <dbReference type="ARBA" id="ARBA00043951"/>
    </source>
</evidence>
<name>A0A240EJS5_9VIBR</name>
<comment type="pathway">
    <text evidence="7">Carbohydrate acid metabolism; 2-dehydro-3-deoxy-D-gluconate degradation; D-glyceraldehyde 3-phosphate and pyruvate from 2-dehydro-3-deoxy-D-gluconate: step 1/2.</text>
</comment>
<dbReference type="OrthoDB" id="9776822at2"/>
<evidence type="ECO:0000256" key="4">
    <source>
        <dbReference type="ARBA" id="ARBA00022777"/>
    </source>
</evidence>
<dbReference type="RefSeq" id="WP_096993666.1">
    <property type="nucleotide sequence ID" value="NZ_JBHSII010000004.1"/>
</dbReference>
<evidence type="ECO:0000256" key="8">
    <source>
        <dbReference type="ARBA" id="ARBA00044254"/>
    </source>
</evidence>
<gene>
    <name evidence="16" type="primary">kdgK_3</name>
    <name evidence="16" type="ORF">VTH8203_02121</name>
</gene>
<dbReference type="CDD" id="cd01166">
    <property type="entry name" value="KdgK"/>
    <property type="match status" value="1"/>
</dbReference>
<dbReference type="GO" id="GO:0042840">
    <property type="term" value="P:D-glucuronate catabolic process"/>
    <property type="evidence" value="ECO:0007669"/>
    <property type="project" value="TreeGrafter"/>
</dbReference>
<evidence type="ECO:0000256" key="1">
    <source>
        <dbReference type="ARBA" id="ARBA00010688"/>
    </source>
</evidence>
<keyword evidence="3" id="KW-0547">Nucleotide-binding</keyword>
<dbReference type="InterPro" id="IPR002173">
    <property type="entry name" value="Carboh/pur_kinase_PfkB_CS"/>
</dbReference>
<evidence type="ECO:0000256" key="9">
    <source>
        <dbReference type="ARBA" id="ARBA00050729"/>
    </source>
</evidence>
<keyword evidence="5" id="KW-0067">ATP-binding</keyword>
<comment type="function">
    <text evidence="10">Catalyzes the phosphorylation of 2-keto-3-deoxygluconate (KDG) to produce 2-keto-3-deoxy-6-phosphogluconate (KDPG).</text>
</comment>
<dbReference type="PANTHER" id="PTHR43085:SF15">
    <property type="entry name" value="2-DEHYDRO-3-DEOXYGLUCONOKINASE"/>
    <property type="match status" value="1"/>
</dbReference>
<evidence type="ECO:0000256" key="6">
    <source>
        <dbReference type="ARBA" id="ARBA00023277"/>
    </source>
</evidence>
<keyword evidence="4 16" id="KW-0418">Kinase</keyword>
<reference evidence="17" key="1">
    <citation type="submission" date="2016-06" db="EMBL/GenBank/DDBJ databases">
        <authorList>
            <person name="Rodrigo-Torres L."/>
            <person name="Arahal R.D."/>
            <person name="Lucena T."/>
        </authorList>
    </citation>
    <scope>NUCLEOTIDE SEQUENCE [LARGE SCALE GENOMIC DNA]</scope>
    <source>
        <strain evidence="17">CECT8203</strain>
    </source>
</reference>
<keyword evidence="6" id="KW-0119">Carbohydrate metabolism</keyword>
<protein>
    <recommendedName>
        <fullName evidence="12">2-dehydro-3-deoxygluconokinase</fullName>
        <ecNumber evidence="11">2.7.1.45</ecNumber>
    </recommendedName>
    <alternativeName>
        <fullName evidence="13">2-keto-3-deoxygluconokinase</fullName>
    </alternativeName>
    <alternativeName>
        <fullName evidence="14">3-deoxy-2-oxo-D-gluconate kinase</fullName>
    </alternativeName>
    <alternativeName>
        <fullName evidence="8">KDG kinase</fullName>
    </alternativeName>
</protein>
<dbReference type="PANTHER" id="PTHR43085">
    <property type="entry name" value="HEXOKINASE FAMILY MEMBER"/>
    <property type="match status" value="1"/>
</dbReference>
<dbReference type="AlphaFoldDB" id="A0A240EJS5"/>
<keyword evidence="17" id="KW-1185">Reference proteome</keyword>
<dbReference type="FunFam" id="3.40.1190.20:FF:000011">
    <property type="entry name" value="2-dehydro-3-deoxygluconokinase, putative"/>
    <property type="match status" value="1"/>
</dbReference>
<keyword evidence="2 16" id="KW-0808">Transferase</keyword>
<organism evidence="16 17">
    <name type="scientific">Vibrio thalassae</name>
    <dbReference type="NCBI Taxonomy" id="1243014"/>
    <lineage>
        <taxon>Bacteria</taxon>
        <taxon>Pseudomonadati</taxon>
        <taxon>Pseudomonadota</taxon>
        <taxon>Gammaproteobacteria</taxon>
        <taxon>Vibrionales</taxon>
        <taxon>Vibrionaceae</taxon>
        <taxon>Vibrio</taxon>
    </lineage>
</organism>
<dbReference type="Pfam" id="PF00294">
    <property type="entry name" value="PfkB"/>
    <property type="match status" value="1"/>
</dbReference>
<dbReference type="GO" id="GO:0005829">
    <property type="term" value="C:cytosol"/>
    <property type="evidence" value="ECO:0007669"/>
    <property type="project" value="TreeGrafter"/>
</dbReference>
<dbReference type="SUPFAM" id="SSF53613">
    <property type="entry name" value="Ribokinase-like"/>
    <property type="match status" value="1"/>
</dbReference>
<evidence type="ECO:0000256" key="2">
    <source>
        <dbReference type="ARBA" id="ARBA00022679"/>
    </source>
</evidence>
<evidence type="ECO:0000256" key="5">
    <source>
        <dbReference type="ARBA" id="ARBA00022840"/>
    </source>
</evidence>
<evidence type="ECO:0000313" key="16">
    <source>
        <dbReference type="EMBL" id="SNX48503.1"/>
    </source>
</evidence>
<evidence type="ECO:0000256" key="14">
    <source>
        <dbReference type="ARBA" id="ARBA00080545"/>
    </source>
</evidence>
<evidence type="ECO:0000256" key="3">
    <source>
        <dbReference type="ARBA" id="ARBA00022741"/>
    </source>
</evidence>
<dbReference type="InterPro" id="IPR029056">
    <property type="entry name" value="Ribokinase-like"/>
</dbReference>
<sequence>MKVAFFGECMVELSGDPLRRTFGGDTLNTALYLARLGGTRDIQVSYATGLGDDPLSNEMKQAWNDEYIEIQLIETISGKQPGLYLVETDATGERTFLYWRSDSAAKYYFDNAVSKLEVALAANQFDALYLSGISLAILNDSAKQRVVEMAKNHHASGKKVIFDNNFRPQLWNKSQARGWYEMLLPFVDIALLTEDDDIEVWGDTETIESRCERFGINEVVIKRGGEPCKLLTRDKGKYHTSFVFATRVMNVVDTCAAGDSFAAGYLAARLSGDTNESSAKFAHSVAAVVIQHSGAIVPLGAMDHLL</sequence>
<dbReference type="EC" id="2.7.1.45" evidence="11"/>
<evidence type="ECO:0000256" key="11">
    <source>
        <dbReference type="ARBA" id="ARBA00066369"/>
    </source>
</evidence>
<evidence type="ECO:0000313" key="17">
    <source>
        <dbReference type="Proteomes" id="UP000219336"/>
    </source>
</evidence>
<dbReference type="GO" id="GO:0019698">
    <property type="term" value="P:D-galacturonate catabolic process"/>
    <property type="evidence" value="ECO:0007669"/>
    <property type="project" value="TreeGrafter"/>
</dbReference>
<comment type="similarity">
    <text evidence="1">Belongs to the carbohydrate kinase PfkB family.</text>
</comment>
<evidence type="ECO:0000256" key="10">
    <source>
        <dbReference type="ARBA" id="ARBA00054997"/>
    </source>
</evidence>
<evidence type="ECO:0000256" key="12">
    <source>
        <dbReference type="ARBA" id="ARBA00067931"/>
    </source>
</evidence>
<dbReference type="InterPro" id="IPR011611">
    <property type="entry name" value="PfkB_dom"/>
</dbReference>
<dbReference type="GO" id="GO:0005524">
    <property type="term" value="F:ATP binding"/>
    <property type="evidence" value="ECO:0007669"/>
    <property type="project" value="UniProtKB-KW"/>
</dbReference>
<dbReference type="PROSITE" id="PS00584">
    <property type="entry name" value="PFKB_KINASES_2"/>
    <property type="match status" value="1"/>
</dbReference>
<feature type="domain" description="Carbohydrate kinase PfkB" evidence="15">
    <location>
        <begin position="3"/>
        <end position="298"/>
    </location>
</feature>
<dbReference type="Gene3D" id="3.40.1190.20">
    <property type="match status" value="1"/>
</dbReference>
<accession>A0A240EJS5</accession>
<dbReference type="Proteomes" id="UP000219336">
    <property type="component" value="Unassembled WGS sequence"/>
</dbReference>
<comment type="catalytic activity">
    <reaction evidence="9">
        <text>2-dehydro-3-deoxy-D-gluconate + ATP = 2-dehydro-3-deoxy-6-phospho-D-gluconate + ADP + H(+)</text>
        <dbReference type="Rhea" id="RHEA:14797"/>
        <dbReference type="ChEBI" id="CHEBI:15378"/>
        <dbReference type="ChEBI" id="CHEBI:30616"/>
        <dbReference type="ChEBI" id="CHEBI:57569"/>
        <dbReference type="ChEBI" id="CHEBI:57990"/>
        <dbReference type="ChEBI" id="CHEBI:456216"/>
        <dbReference type="EC" id="2.7.1.45"/>
    </reaction>
</comment>